<dbReference type="VEuPathDB" id="CryptoDB:Cvel_1645"/>
<feature type="signal peptide" evidence="1">
    <location>
        <begin position="1"/>
        <end position="20"/>
    </location>
</feature>
<keyword evidence="1" id="KW-0732">Signal</keyword>
<name>A0A0G4I134_9ALVE</name>
<reference evidence="2" key="1">
    <citation type="submission" date="2014-11" db="EMBL/GenBank/DDBJ databases">
        <authorList>
            <person name="Otto D Thomas"/>
            <person name="Naeem Raeece"/>
        </authorList>
    </citation>
    <scope>NUCLEOTIDE SEQUENCE</scope>
</reference>
<protein>
    <recommendedName>
        <fullName evidence="3">Secreted protein</fullName>
    </recommendedName>
</protein>
<evidence type="ECO:0000256" key="1">
    <source>
        <dbReference type="SAM" id="SignalP"/>
    </source>
</evidence>
<sequence>MRQCALHAMLGALCLGVLQALVRERVREALRNSADVHWVLAKALEGAIKQEVWTRLDFPHRSYHVTLLASLRYSKWKAAQVQAFQALYLAHPSTFPTGQCSCTTTTFTAHRGSTATP</sequence>
<proteinExistence type="predicted"/>
<accession>A0A0G4I134</accession>
<organism evidence="2">
    <name type="scientific">Chromera velia CCMP2878</name>
    <dbReference type="NCBI Taxonomy" id="1169474"/>
    <lineage>
        <taxon>Eukaryota</taxon>
        <taxon>Sar</taxon>
        <taxon>Alveolata</taxon>
        <taxon>Colpodellida</taxon>
        <taxon>Chromeraceae</taxon>
        <taxon>Chromera</taxon>
    </lineage>
</organism>
<dbReference type="PhylomeDB" id="A0A0G4I134"/>
<dbReference type="AlphaFoldDB" id="A0A0G4I134"/>
<gene>
    <name evidence="2" type="ORF">Cvel_1645</name>
</gene>
<dbReference type="EMBL" id="CDMZ01004700">
    <property type="protein sequence ID" value="CEM50556.1"/>
    <property type="molecule type" value="Genomic_DNA"/>
</dbReference>
<evidence type="ECO:0008006" key="3">
    <source>
        <dbReference type="Google" id="ProtNLM"/>
    </source>
</evidence>
<evidence type="ECO:0000313" key="2">
    <source>
        <dbReference type="EMBL" id="CEM50556.1"/>
    </source>
</evidence>
<feature type="chain" id="PRO_5005192075" description="Secreted protein" evidence="1">
    <location>
        <begin position="21"/>
        <end position="117"/>
    </location>
</feature>